<organism evidence="7 8">
    <name type="scientific">Eiseniibacteriota bacterium</name>
    <dbReference type="NCBI Taxonomy" id="2212470"/>
    <lineage>
        <taxon>Bacteria</taxon>
        <taxon>Candidatus Eiseniibacteriota</taxon>
    </lineage>
</organism>
<evidence type="ECO:0000313" key="7">
    <source>
        <dbReference type="EMBL" id="MFC1799354.1"/>
    </source>
</evidence>
<feature type="compositionally biased region" description="Polar residues" evidence="6">
    <location>
        <begin position="9"/>
        <end position="19"/>
    </location>
</feature>
<keyword evidence="3 5" id="KW-0687">Ribonucleoprotein</keyword>
<evidence type="ECO:0000256" key="4">
    <source>
        <dbReference type="ARBA" id="ARBA00035175"/>
    </source>
</evidence>
<evidence type="ECO:0000256" key="6">
    <source>
        <dbReference type="SAM" id="MobiDB-lite"/>
    </source>
</evidence>
<dbReference type="PANTHER" id="PTHR15893:SF0">
    <property type="entry name" value="LARGE RIBOSOMAL SUBUNIT PROTEIN BL27M"/>
    <property type="match status" value="1"/>
</dbReference>
<accession>A0ABV6YN94</accession>
<dbReference type="PROSITE" id="PS00831">
    <property type="entry name" value="RIBOSOMAL_L27"/>
    <property type="match status" value="1"/>
</dbReference>
<dbReference type="Pfam" id="PF01016">
    <property type="entry name" value="Ribosomal_L27"/>
    <property type="match status" value="1"/>
</dbReference>
<evidence type="ECO:0000313" key="8">
    <source>
        <dbReference type="Proteomes" id="UP001594288"/>
    </source>
</evidence>
<sequence length="83" mass="9127">MAHKKGVGSSRNGRDSNAQRLGVKRYAGQEINAGTIIVRQRGTRFFPGENVGMGKDNTLFARITGKVAFERLGKSKKKVSVYE</sequence>
<dbReference type="EMBL" id="JBHPEI010000003">
    <property type="protein sequence ID" value="MFC1799354.1"/>
    <property type="molecule type" value="Genomic_DNA"/>
</dbReference>
<evidence type="ECO:0000256" key="5">
    <source>
        <dbReference type="HAMAP-Rule" id="MF_00539"/>
    </source>
</evidence>
<dbReference type="InterPro" id="IPR001684">
    <property type="entry name" value="Ribosomal_bL27"/>
</dbReference>
<dbReference type="PANTHER" id="PTHR15893">
    <property type="entry name" value="RIBOSOMAL PROTEIN L27"/>
    <property type="match status" value="1"/>
</dbReference>
<dbReference type="Gene3D" id="2.40.50.100">
    <property type="match status" value="1"/>
</dbReference>
<evidence type="ECO:0000256" key="1">
    <source>
        <dbReference type="ARBA" id="ARBA00010797"/>
    </source>
</evidence>
<dbReference type="InterPro" id="IPR018261">
    <property type="entry name" value="Ribosomal_bL27_CS"/>
</dbReference>
<evidence type="ECO:0000256" key="2">
    <source>
        <dbReference type="ARBA" id="ARBA00022980"/>
    </source>
</evidence>
<dbReference type="PRINTS" id="PR00063">
    <property type="entry name" value="RIBOSOMALL27"/>
</dbReference>
<feature type="region of interest" description="Disordered" evidence="6">
    <location>
        <begin position="1"/>
        <end position="21"/>
    </location>
</feature>
<gene>
    <name evidence="5 7" type="primary">rpmA</name>
    <name evidence="7" type="ORF">ACFL2Z_00370</name>
</gene>
<comment type="caution">
    <text evidence="7">The sequence shown here is derived from an EMBL/GenBank/DDBJ whole genome shotgun (WGS) entry which is preliminary data.</text>
</comment>
<comment type="similarity">
    <text evidence="1 5">Belongs to the bacterial ribosomal protein bL27 family.</text>
</comment>
<dbReference type="SUPFAM" id="SSF110324">
    <property type="entry name" value="Ribosomal L27 protein-like"/>
    <property type="match status" value="1"/>
</dbReference>
<reference evidence="7 8" key="1">
    <citation type="submission" date="2024-09" db="EMBL/GenBank/DDBJ databases">
        <authorList>
            <person name="D'Angelo T."/>
        </authorList>
    </citation>
    <scope>NUCLEOTIDE SEQUENCE [LARGE SCALE GENOMIC DNA]</scope>
    <source>
        <strain evidence="7">SAG AM-311-F02</strain>
    </source>
</reference>
<dbReference type="NCBIfam" id="TIGR00062">
    <property type="entry name" value="L27"/>
    <property type="match status" value="1"/>
</dbReference>
<dbReference type="HAMAP" id="MF_00539">
    <property type="entry name" value="Ribosomal_bL27"/>
    <property type="match status" value="1"/>
</dbReference>
<keyword evidence="2 5" id="KW-0689">Ribosomal protein</keyword>
<proteinExistence type="inferred from homology"/>
<protein>
    <recommendedName>
        <fullName evidence="4 5">Large ribosomal subunit protein bL27</fullName>
    </recommendedName>
</protein>
<keyword evidence="8" id="KW-1185">Reference proteome</keyword>
<dbReference type="GO" id="GO:0005840">
    <property type="term" value="C:ribosome"/>
    <property type="evidence" value="ECO:0007669"/>
    <property type="project" value="UniProtKB-KW"/>
</dbReference>
<name>A0ABV6YN94_UNCEI</name>
<evidence type="ECO:0000256" key="3">
    <source>
        <dbReference type="ARBA" id="ARBA00023274"/>
    </source>
</evidence>
<dbReference type="Proteomes" id="UP001594288">
    <property type="component" value="Unassembled WGS sequence"/>
</dbReference>